<dbReference type="AlphaFoldDB" id="A0A4R7KT40"/>
<gene>
    <name evidence="5" type="ORF">EDD71_1027</name>
</gene>
<reference evidence="5 6" key="1">
    <citation type="submission" date="2019-03" db="EMBL/GenBank/DDBJ databases">
        <title>Genomic Encyclopedia of Type Strains, Phase IV (KMG-IV): sequencing the most valuable type-strain genomes for metagenomic binning, comparative biology and taxonomic classification.</title>
        <authorList>
            <person name="Goeker M."/>
        </authorList>
    </citation>
    <scope>NUCLEOTIDE SEQUENCE [LARGE SCALE GENOMIC DNA]</scope>
    <source>
        <strain evidence="5 6">DSM 24455</strain>
    </source>
</reference>
<dbReference type="CDD" id="cd00118">
    <property type="entry name" value="LysM"/>
    <property type="match status" value="1"/>
</dbReference>
<dbReference type="InterPro" id="IPR018392">
    <property type="entry name" value="LysM"/>
</dbReference>
<evidence type="ECO:0000313" key="5">
    <source>
        <dbReference type="EMBL" id="TDT63248.1"/>
    </source>
</evidence>
<dbReference type="Gene3D" id="2.20.230.10">
    <property type="entry name" value="Resuscitation-promoting factor rpfb"/>
    <property type="match status" value="1"/>
</dbReference>
<accession>A0A4R7KT40</accession>
<evidence type="ECO:0000259" key="3">
    <source>
        <dbReference type="PROSITE" id="PS51109"/>
    </source>
</evidence>
<keyword evidence="6" id="KW-1185">Reference proteome</keyword>
<dbReference type="InterPro" id="IPR050570">
    <property type="entry name" value="Cell_wall_metabolism_enzyme"/>
</dbReference>
<dbReference type="InterPro" id="IPR011055">
    <property type="entry name" value="Dup_hybrid_motif"/>
</dbReference>
<feature type="domain" description="G5" evidence="3">
    <location>
        <begin position="252"/>
        <end position="332"/>
    </location>
</feature>
<dbReference type="GO" id="GO:0004222">
    <property type="term" value="F:metalloendopeptidase activity"/>
    <property type="evidence" value="ECO:0007669"/>
    <property type="project" value="TreeGrafter"/>
</dbReference>
<dbReference type="EMBL" id="SOAZ01000002">
    <property type="protein sequence ID" value="TDT63248.1"/>
    <property type="molecule type" value="Genomic_DNA"/>
</dbReference>
<dbReference type="Gene3D" id="3.10.350.10">
    <property type="entry name" value="LysM domain"/>
    <property type="match status" value="1"/>
</dbReference>
<dbReference type="Proteomes" id="UP000295325">
    <property type="component" value="Unassembled WGS sequence"/>
</dbReference>
<keyword evidence="2" id="KW-0812">Transmembrane</keyword>
<dbReference type="SMART" id="SM00257">
    <property type="entry name" value="LysM"/>
    <property type="match status" value="1"/>
</dbReference>
<protein>
    <submittedName>
        <fullName evidence="5">Murein DD-endopeptidase MepM/ murein hydrolase activator NlpD</fullName>
    </submittedName>
</protein>
<dbReference type="Pfam" id="PF01476">
    <property type="entry name" value="LysM"/>
    <property type="match status" value="1"/>
</dbReference>
<dbReference type="SUPFAM" id="SSF54106">
    <property type="entry name" value="LysM domain"/>
    <property type="match status" value="1"/>
</dbReference>
<evidence type="ECO:0000256" key="1">
    <source>
        <dbReference type="ARBA" id="ARBA00022729"/>
    </source>
</evidence>
<dbReference type="PROSITE" id="PS51109">
    <property type="entry name" value="G5"/>
    <property type="match status" value="1"/>
</dbReference>
<comment type="caution">
    <text evidence="5">The sequence shown here is derived from an EMBL/GenBank/DDBJ whole genome shotgun (WGS) entry which is preliminary data.</text>
</comment>
<dbReference type="PROSITE" id="PS51782">
    <property type="entry name" value="LYSM"/>
    <property type="match status" value="1"/>
</dbReference>
<evidence type="ECO:0000259" key="4">
    <source>
        <dbReference type="PROSITE" id="PS51782"/>
    </source>
</evidence>
<dbReference type="PANTHER" id="PTHR21666">
    <property type="entry name" value="PEPTIDASE-RELATED"/>
    <property type="match status" value="1"/>
</dbReference>
<dbReference type="Pfam" id="PF01551">
    <property type="entry name" value="Peptidase_M23"/>
    <property type="match status" value="1"/>
</dbReference>
<dbReference type="Gene3D" id="2.70.70.10">
    <property type="entry name" value="Glucose Permease (Domain IIA)"/>
    <property type="match status" value="1"/>
</dbReference>
<dbReference type="OrthoDB" id="9809488at2"/>
<feature type="domain" description="LysM" evidence="4">
    <location>
        <begin position="201"/>
        <end position="245"/>
    </location>
</feature>
<name>A0A4R7KT40_9CLOT</name>
<dbReference type="CDD" id="cd12797">
    <property type="entry name" value="M23_peptidase"/>
    <property type="match status" value="1"/>
</dbReference>
<evidence type="ECO:0000313" key="6">
    <source>
        <dbReference type="Proteomes" id="UP000295325"/>
    </source>
</evidence>
<feature type="transmembrane region" description="Helical" evidence="2">
    <location>
        <begin position="23"/>
        <end position="46"/>
    </location>
</feature>
<evidence type="ECO:0000256" key="2">
    <source>
        <dbReference type="SAM" id="Phobius"/>
    </source>
</evidence>
<dbReference type="InterPro" id="IPR011098">
    <property type="entry name" value="G5_dom"/>
</dbReference>
<keyword evidence="5" id="KW-0378">Hydrolase</keyword>
<dbReference type="RefSeq" id="WP_133626919.1">
    <property type="nucleotide sequence ID" value="NZ_SOAZ01000002.1"/>
</dbReference>
<keyword evidence="1" id="KW-0732">Signal</keyword>
<proteinExistence type="predicted"/>
<dbReference type="SMART" id="SM01208">
    <property type="entry name" value="G5"/>
    <property type="match status" value="1"/>
</dbReference>
<keyword evidence="2" id="KW-1133">Transmembrane helix</keyword>
<dbReference type="PANTHER" id="PTHR21666:SF270">
    <property type="entry name" value="MUREIN HYDROLASE ACTIVATOR ENVC"/>
    <property type="match status" value="1"/>
</dbReference>
<dbReference type="SUPFAM" id="SSF51261">
    <property type="entry name" value="Duplicated hybrid motif"/>
    <property type="match status" value="1"/>
</dbReference>
<dbReference type="InterPro" id="IPR016047">
    <property type="entry name" value="M23ase_b-sheet_dom"/>
</dbReference>
<sequence>MNKPTEIFYAKISSIIRKIRQKIGYSVLLGTLFGLAVTVMVLYIYIKSHTVYIVKINNNSIGYVQNLETFNEVIEKIKSTDGIDITQSVTAEKTRDVSSKLLSSYEIERIARQSLKLKMPAVAMYANGEEVVKLPSKEDVDKVLEKVKQNYIPQYKDATVSILSSKIKENIETKDTLANPSEVLDINGAVQKIMAGKNEQKKYVVQQGDTIWDIALKNDVEIEDIQEANPDIDLDKIKINQEIKLNAIVPYINIEIEAAVSSDEQIPFETKTITDKNLARGTTKVKQEGKYGLAHVEKKITLLNNSLVKEEVLKNNIITAAVDKVVVTGSKAPTRNYSGTLVASAASGRFGWPSRGQISSGFGRRWGRLHTGVDIRTPVGTPVAAADSGTVTFAGWNGSYGYLVKISHGNGYETLYAHNSKLLVSPGQMVSKGQKISLSGNTGRSTGPHVHFEVRKNGVPQNPLSYLK</sequence>
<dbReference type="InterPro" id="IPR036779">
    <property type="entry name" value="LysM_dom_sf"/>
</dbReference>
<organism evidence="5 6">
    <name type="scientific">Fonticella tunisiensis</name>
    <dbReference type="NCBI Taxonomy" id="1096341"/>
    <lineage>
        <taxon>Bacteria</taxon>
        <taxon>Bacillati</taxon>
        <taxon>Bacillota</taxon>
        <taxon>Clostridia</taxon>
        <taxon>Eubacteriales</taxon>
        <taxon>Clostridiaceae</taxon>
        <taxon>Fonticella</taxon>
    </lineage>
</organism>
<keyword evidence="2" id="KW-0472">Membrane</keyword>
<dbReference type="Pfam" id="PF07501">
    <property type="entry name" value="G5"/>
    <property type="match status" value="1"/>
</dbReference>